<dbReference type="OrthoDB" id="9757976at2"/>
<sequence length="1095" mass="117887">MHLLARDLHGLDDADSAVDLEQTPADVVFLSFSDSELRQIARLHEQAFTDGFTLRCAPLALLKHPYSVDLYVEKVARRARLVAVRLLGGKDYWPYGVEQLAAAARAHGFLLAIAPGDNLADARLAEASTVSAEDCARIWAYFQDGGSENLKNFLAFASSLIGRHSIWLEPAPLPNAGYCLAARRDAPAGAARALIALYRSVYLADDIAPIVSLADALASRGFGVEAVFVASLKDQASASFLKEAIEAFRPDVVVNTTAFSARGALGSPLDLADAPVMQAALATSTREAWAASKRGANGADLAMNIVLPEVDGRIFAGAISFKAKAETRAQSEFVEMGHRPEPSQIQHVADLASNWAALRRKGNAEKSLGLILSDYPARRGRGGYAIGLDAPASVAAIAQALRGAGYGLGPLPQELMPALENGVHEGRLALGDYRSFFEELPKDFAAGVIGAWGEPEDDPSFRDGAFHFSCIEAGRLVVALQPDRGARAERRETYHDAEAAPRHSYLAFYLWLRHIRKIDALIHLGTHGTLEWLPGKSTMLSADCAPQAVLGPTPLIYPFIVNDPGEAAQAKRRSAAVTIGHLTPPLERAELYDDAARIENMLDEYSNAASLDPRRAKLIAGAILDEAERCGLAGESGVSKGSDAAEALARLDAWLCDIKEMRIGDGLHIFGAAGSGSDSLRKACATAEISALLRALEGRFVEPGPAGAPARGRKDVLPTGRNLFCIDPRHAPTRTAYDIGRRAAAEVMTRHAQEHGEWPRSIMLDLWGSATIRTGGEDFAQALALLGVMPLWDSATARVSGFEIEPLSKRDFPRVDVTLHISGLFRDMFPGLIGLFHDAVNAVAALDEDEESNPLARHEGAAVERIFGVAQGAYGLGLNEAISRGEWAAREELGQAFLSAGGNAYDRLGEARPAREQFAARVAGADALVHVQDMAEVDVLSGPAFAEFEGGFAAANSALGGKAAITHLDATRPERTVARPLDREIARALRARAANPRWIEGQMRHGHRGAAEIAETIDNIFAFSALGDFVSDAQFDLVFDATLGVEAVRDFLQRENPRAYEAIVRVFEEALRRGLWRSRRNSVHLLMERTDAQRA</sequence>
<reference evidence="2 3" key="1">
    <citation type="submission" date="2019-11" db="EMBL/GenBank/DDBJ databases">
        <title>The genome sequence of Methylocystis heyeri.</title>
        <authorList>
            <person name="Oshkin I.Y."/>
            <person name="Miroshnikov K."/>
            <person name="Dedysh S.N."/>
        </authorList>
    </citation>
    <scope>NUCLEOTIDE SEQUENCE [LARGE SCALE GENOMIC DNA]</scope>
    <source>
        <strain evidence="2 3">H2</strain>
    </source>
</reference>
<dbReference type="PANTHER" id="PTHR44119:SF4">
    <property type="entry name" value="AEROBIC COBALTOCHELATASE SUBUNIT COBN"/>
    <property type="match status" value="1"/>
</dbReference>
<dbReference type="KEGG" id="mhey:H2LOC_005975"/>
<dbReference type="RefSeq" id="WP_136495559.1">
    <property type="nucleotide sequence ID" value="NZ_CP046052.1"/>
</dbReference>
<accession>A0A6B8KC85</accession>
<feature type="domain" description="CobN/magnesium chelatase" evidence="1">
    <location>
        <begin position="139"/>
        <end position="676"/>
    </location>
</feature>
<evidence type="ECO:0000313" key="2">
    <source>
        <dbReference type="EMBL" id="QGM45277.1"/>
    </source>
</evidence>
<dbReference type="CDD" id="cd10150">
    <property type="entry name" value="CobN_like"/>
    <property type="match status" value="1"/>
</dbReference>
<organism evidence="2 3">
    <name type="scientific">Methylocystis heyeri</name>
    <dbReference type="NCBI Taxonomy" id="391905"/>
    <lineage>
        <taxon>Bacteria</taxon>
        <taxon>Pseudomonadati</taxon>
        <taxon>Pseudomonadota</taxon>
        <taxon>Alphaproteobacteria</taxon>
        <taxon>Hyphomicrobiales</taxon>
        <taxon>Methylocystaceae</taxon>
        <taxon>Methylocystis</taxon>
    </lineage>
</organism>
<dbReference type="AlphaFoldDB" id="A0A6B8KC85"/>
<dbReference type="EC" id="6.6.1.2" evidence="2"/>
<dbReference type="PANTHER" id="PTHR44119">
    <property type="entry name" value="MAGNESIUM-CHELATASE SUBUNIT CHLH, CHLOROPLASTIC"/>
    <property type="match status" value="1"/>
</dbReference>
<dbReference type="NCBIfam" id="NF008973">
    <property type="entry name" value="PRK12321.1"/>
    <property type="match status" value="1"/>
</dbReference>
<dbReference type="Proteomes" id="UP000309061">
    <property type="component" value="Chromosome"/>
</dbReference>
<name>A0A6B8KC85_9HYPH</name>
<protein>
    <submittedName>
        <fullName evidence="2">Cobaltochelatase subunit CobN</fullName>
        <ecNumber evidence="2">6.6.1.2</ecNumber>
    </submittedName>
</protein>
<dbReference type="Pfam" id="PF02514">
    <property type="entry name" value="CobN-Mg_chel"/>
    <property type="match status" value="2"/>
</dbReference>
<keyword evidence="2" id="KW-0436">Ligase</keyword>
<gene>
    <name evidence="2" type="primary">cobN</name>
    <name evidence="2" type="ORF">H2LOC_005975</name>
</gene>
<evidence type="ECO:0000313" key="3">
    <source>
        <dbReference type="Proteomes" id="UP000309061"/>
    </source>
</evidence>
<dbReference type="EMBL" id="CP046052">
    <property type="protein sequence ID" value="QGM45277.1"/>
    <property type="molecule type" value="Genomic_DNA"/>
</dbReference>
<feature type="domain" description="CobN/magnesium chelatase" evidence="1">
    <location>
        <begin position="684"/>
        <end position="1081"/>
    </location>
</feature>
<dbReference type="InterPro" id="IPR003672">
    <property type="entry name" value="CobN/Mg_chltase"/>
</dbReference>
<keyword evidence="3" id="KW-1185">Reference proteome</keyword>
<dbReference type="GO" id="GO:0051116">
    <property type="term" value="F:cobaltochelatase activity"/>
    <property type="evidence" value="ECO:0007669"/>
    <property type="project" value="UniProtKB-EC"/>
</dbReference>
<proteinExistence type="predicted"/>
<evidence type="ECO:0000259" key="1">
    <source>
        <dbReference type="Pfam" id="PF02514"/>
    </source>
</evidence>